<organism evidence="3 4">
    <name type="scientific">Entotheonella factor</name>
    <dbReference type="NCBI Taxonomy" id="1429438"/>
    <lineage>
        <taxon>Bacteria</taxon>
        <taxon>Pseudomonadati</taxon>
        <taxon>Nitrospinota/Tectimicrobiota group</taxon>
        <taxon>Candidatus Tectimicrobiota</taxon>
        <taxon>Candidatus Entotheonellia</taxon>
        <taxon>Candidatus Entotheonellales</taxon>
        <taxon>Candidatus Entotheonellaceae</taxon>
        <taxon>Candidatus Entotheonella</taxon>
    </lineage>
</organism>
<evidence type="ECO:0000256" key="1">
    <source>
        <dbReference type="ARBA" id="ARBA00009981"/>
    </source>
</evidence>
<dbReference type="EMBL" id="AZHW01000295">
    <property type="protein sequence ID" value="ETX00880.1"/>
    <property type="molecule type" value="Genomic_DNA"/>
</dbReference>
<dbReference type="Pfam" id="PF02604">
    <property type="entry name" value="PhdYeFM_antitox"/>
    <property type="match status" value="1"/>
</dbReference>
<accession>W4LSP9</accession>
<proteinExistence type="inferred from homology"/>
<gene>
    <name evidence="3" type="ORF">ETSY1_09530</name>
</gene>
<keyword evidence="4" id="KW-1185">Reference proteome</keyword>
<evidence type="ECO:0000313" key="4">
    <source>
        <dbReference type="Proteomes" id="UP000019141"/>
    </source>
</evidence>
<comment type="function">
    <text evidence="2">Antitoxin component of a type II toxin-antitoxin (TA) system.</text>
</comment>
<sequence>MRRVMTVAESKAHFAELLRFAETGEICVITRDGKPVAALVGQELLEQLKRLQASVPADGLAKLLGQWDDSEAFAEELDRVIETRSASGSPSDFE</sequence>
<evidence type="ECO:0000256" key="2">
    <source>
        <dbReference type="RuleBase" id="RU362080"/>
    </source>
</evidence>
<comment type="similarity">
    <text evidence="1 2">Belongs to the phD/YefM antitoxin family.</text>
</comment>
<dbReference type="SUPFAM" id="SSF143120">
    <property type="entry name" value="YefM-like"/>
    <property type="match status" value="1"/>
</dbReference>
<comment type="caution">
    <text evidence="3">The sequence shown here is derived from an EMBL/GenBank/DDBJ whole genome shotgun (WGS) entry which is preliminary data.</text>
</comment>
<reference evidence="3 4" key="1">
    <citation type="journal article" date="2014" name="Nature">
        <title>An environmental bacterial taxon with a large and distinct metabolic repertoire.</title>
        <authorList>
            <person name="Wilson M.C."/>
            <person name="Mori T."/>
            <person name="Ruckert C."/>
            <person name="Uria A.R."/>
            <person name="Helf M.J."/>
            <person name="Takada K."/>
            <person name="Gernert C."/>
            <person name="Steffens U.A."/>
            <person name="Heycke N."/>
            <person name="Schmitt S."/>
            <person name="Rinke C."/>
            <person name="Helfrich E.J."/>
            <person name="Brachmann A.O."/>
            <person name="Gurgui C."/>
            <person name="Wakimoto T."/>
            <person name="Kracht M."/>
            <person name="Crusemann M."/>
            <person name="Hentschel U."/>
            <person name="Abe I."/>
            <person name="Matsunaga S."/>
            <person name="Kalinowski J."/>
            <person name="Takeyama H."/>
            <person name="Piel J."/>
        </authorList>
    </citation>
    <scope>NUCLEOTIDE SEQUENCE [LARGE SCALE GENOMIC DNA]</scope>
    <source>
        <strain evidence="4">TSY1</strain>
    </source>
</reference>
<dbReference type="Gene3D" id="3.40.1620.10">
    <property type="entry name" value="YefM-like domain"/>
    <property type="match status" value="1"/>
</dbReference>
<dbReference type="InterPro" id="IPR036165">
    <property type="entry name" value="YefM-like_sf"/>
</dbReference>
<dbReference type="NCBIfam" id="TIGR01552">
    <property type="entry name" value="phd_fam"/>
    <property type="match status" value="1"/>
</dbReference>
<dbReference type="InterPro" id="IPR006442">
    <property type="entry name" value="Antitoxin_Phd/YefM"/>
</dbReference>
<dbReference type="HOGENOM" id="CLU_2508964_0_0_7"/>
<evidence type="ECO:0000313" key="3">
    <source>
        <dbReference type="EMBL" id="ETX00880.1"/>
    </source>
</evidence>
<dbReference type="AlphaFoldDB" id="W4LSP9"/>
<dbReference type="Proteomes" id="UP000019141">
    <property type="component" value="Unassembled WGS sequence"/>
</dbReference>
<protein>
    <recommendedName>
        <fullName evidence="2">Antitoxin</fullName>
    </recommendedName>
</protein>
<name>W4LSP9_ENTF1</name>